<feature type="compositionally biased region" description="Basic residues" evidence="4">
    <location>
        <begin position="371"/>
        <end position="382"/>
    </location>
</feature>
<feature type="region of interest" description="Disordered" evidence="4">
    <location>
        <begin position="326"/>
        <end position="677"/>
    </location>
</feature>
<dbReference type="GO" id="GO:0003714">
    <property type="term" value="F:transcription corepressor activity"/>
    <property type="evidence" value="ECO:0000318"/>
    <property type="project" value="GO_Central"/>
</dbReference>
<feature type="compositionally biased region" description="Basic and acidic residues" evidence="4">
    <location>
        <begin position="154"/>
        <end position="166"/>
    </location>
</feature>
<dbReference type="InterPro" id="IPR019339">
    <property type="entry name" value="CIR_N_dom"/>
</dbReference>
<dbReference type="InterPro" id="IPR041670">
    <property type="entry name" value="Znf-CCHC_6"/>
</dbReference>
<dbReference type="InterPro" id="IPR040014">
    <property type="entry name" value="CIR1"/>
</dbReference>
<dbReference type="SUPFAM" id="SSF50104">
    <property type="entry name" value="Translation proteins SH3-like domain"/>
    <property type="match status" value="1"/>
</dbReference>
<feature type="compositionally biased region" description="Basic and acidic residues" evidence="4">
    <location>
        <begin position="515"/>
        <end position="524"/>
    </location>
</feature>
<feature type="domain" description="CBF1-interacting co-repressor CIR N-terminal" evidence="5">
    <location>
        <begin position="40"/>
        <end position="76"/>
    </location>
</feature>
<protein>
    <recommendedName>
        <fullName evidence="9">CBF1-interacting co-repressor CIR N-terminal domain-containing protein</fullName>
    </recommendedName>
</protein>
<keyword evidence="2" id="KW-0689">Ribosomal protein</keyword>
<dbReference type="Gramene" id="Solyc08g075420.3.1">
    <property type="protein sequence ID" value="Solyc08g075420.3.1"/>
    <property type="gene ID" value="Solyc08g075420.3"/>
</dbReference>
<feature type="domain" description="Large ribosomal subunit protein uL2 C-terminal" evidence="6">
    <location>
        <begin position="723"/>
        <end position="853"/>
    </location>
</feature>
<dbReference type="PANTHER" id="PTHR13151:SF2">
    <property type="entry name" value="COREPRESSOR INTERACTING WITH RBPJ 1"/>
    <property type="match status" value="1"/>
</dbReference>
<evidence type="ECO:0000313" key="8">
    <source>
        <dbReference type="Proteomes" id="UP000004994"/>
    </source>
</evidence>
<feature type="region of interest" description="Disordered" evidence="4">
    <location>
        <begin position="122"/>
        <end position="169"/>
    </location>
</feature>
<dbReference type="Pfam" id="PF10197">
    <property type="entry name" value="Cir_N"/>
    <property type="match status" value="1"/>
</dbReference>
<sequence length="906" mass="103861">MEEEGVGPRLSKRFSDKGGEVDYKTKAGTAWSHSFLNQKPWHPLSYPNQRRKWIAEQTHAQRELRAEEIAREYAQEQEFFRQTALVSKKEKEKMEMMKAVSFMYVRPPGYNPESAKAAEIADKAREQGQGHGSTSQDISAAGASTSGRPEVPPDQEKKKPRAKDIYGRPLPTEEEFEVLKNAPRLETGVVGRAKPFGIEIRNVKCVRCGTFGHQSGDRECPLKDAIMPNEESRIKRDDPLTAILAQTDASEGTQRLEGFIKVLICPAHLLKVFGWPLKWELKQKPGISPPRGGFELDDPNQQIVAEDIFDEYGGFLTGDNMPDLLASLSSKPKKKKKSSKSKNRKRSSPARADLRDDKDFSSSSDDDGGRSLKKKKHKKSLKQSKSSDDSDGHQRRSNRQRHQKSSWGKHSVSSSEDDNNDRYQRSNRDRHSRSSSPEPEDKEHRKKKNHHHSHDSEDDDNDMHQKRNNRQKRSRSSSPEPEEKDHRKKNDHHHYRDSEDDDSGRCQKRNNRQRSPPEPEEKDHRKNNHRHYYHDSKDDDNDRHQKRSNRHGLSGSPEPENKDHCKKNHYHHYLDSKDDDDDRHQKKRNRRGCSPEPEDKEHSKKKNHHHHYHDREEDDKDKHQKRSNRSRRSPEPEDTEHSKKKKNLLHYCDRDDNDNDRHQKRSRRQRRSRSRARMASSFLLRNVINRSFSTSPFEAMISKMKPSKELESMMEQFSLDISSQIGSCMPLGMMRIGTLIHNIELRPGQGGKLVRSAGTCAKILTEPNASTKYCEVKLPSGVKKLIDVKCRATIGQVSNPEHGTKKLRKAGQSRWLGRRPTVRGVAMNPVDHPHGGGEGRSKSSGSHGRVGNLSVLSAVPQAKAASHARRKVGRFDIVRQVFRSLAERSIAAWNSMISAYGFHSNA</sequence>
<organism evidence="7">
    <name type="scientific">Solanum lycopersicum</name>
    <name type="common">Tomato</name>
    <name type="synonym">Lycopersicon esculentum</name>
    <dbReference type="NCBI Taxonomy" id="4081"/>
    <lineage>
        <taxon>Eukaryota</taxon>
        <taxon>Viridiplantae</taxon>
        <taxon>Streptophyta</taxon>
        <taxon>Embryophyta</taxon>
        <taxon>Tracheophyta</taxon>
        <taxon>Spermatophyta</taxon>
        <taxon>Magnoliopsida</taxon>
        <taxon>eudicotyledons</taxon>
        <taxon>Gunneridae</taxon>
        <taxon>Pentapetalae</taxon>
        <taxon>asterids</taxon>
        <taxon>lamiids</taxon>
        <taxon>Solanales</taxon>
        <taxon>Solanaceae</taxon>
        <taxon>Solanoideae</taxon>
        <taxon>Solaneae</taxon>
        <taxon>Solanum</taxon>
        <taxon>Solanum subgen. Lycopersicon</taxon>
    </lineage>
</organism>
<feature type="compositionally biased region" description="Basic residues" evidence="4">
    <location>
        <begin position="662"/>
        <end position="676"/>
    </location>
</feature>
<dbReference type="SMART" id="SM01382">
    <property type="entry name" value="Ribosomal_L2_C"/>
    <property type="match status" value="1"/>
</dbReference>
<dbReference type="Pfam" id="PF15288">
    <property type="entry name" value="zf-CCHC_6"/>
    <property type="match status" value="1"/>
</dbReference>
<evidence type="ECO:0000256" key="3">
    <source>
        <dbReference type="ARBA" id="ARBA00023274"/>
    </source>
</evidence>
<feature type="compositionally biased region" description="Basic and acidic residues" evidence="4">
    <location>
        <begin position="533"/>
        <end position="543"/>
    </location>
</feature>
<dbReference type="Gene3D" id="2.30.30.30">
    <property type="match status" value="1"/>
</dbReference>
<feature type="compositionally biased region" description="Low complexity" evidence="4">
    <location>
        <begin position="405"/>
        <end position="414"/>
    </location>
</feature>
<dbReference type="Proteomes" id="UP000004994">
    <property type="component" value="Chromosome 8"/>
</dbReference>
<feature type="compositionally biased region" description="Basic and acidic residues" evidence="4">
    <location>
        <begin position="420"/>
        <end position="429"/>
    </location>
</feature>
<evidence type="ECO:0000256" key="1">
    <source>
        <dbReference type="ARBA" id="ARBA00005636"/>
    </source>
</evidence>
<dbReference type="InterPro" id="IPR014722">
    <property type="entry name" value="Rib_uL2_dom2"/>
</dbReference>
<feature type="compositionally biased region" description="Basic residues" evidence="4">
    <location>
        <begin position="486"/>
        <end position="495"/>
    </location>
</feature>
<dbReference type="OMA" id="DNDRHQK"/>
<dbReference type="PANTHER" id="PTHR13151">
    <property type="entry name" value="CBF1 INTERACTING COREPRESSOR CIR"/>
    <property type="match status" value="1"/>
</dbReference>
<dbReference type="InParanoid" id="A0A3Q7HQL5"/>
<accession>A0A3Q7HQL5</accession>
<feature type="compositionally biased region" description="Basic residues" evidence="4">
    <location>
        <begin position="466"/>
        <end position="475"/>
    </location>
</feature>
<dbReference type="GO" id="GO:0006412">
    <property type="term" value="P:translation"/>
    <property type="evidence" value="ECO:0007669"/>
    <property type="project" value="InterPro"/>
</dbReference>
<feature type="compositionally biased region" description="Basic residues" evidence="4">
    <location>
        <begin position="395"/>
        <end position="404"/>
    </location>
</feature>
<feature type="compositionally biased region" description="Basic residues" evidence="4">
    <location>
        <begin position="331"/>
        <end position="348"/>
    </location>
</feature>
<dbReference type="GO" id="GO:1990904">
    <property type="term" value="C:ribonucleoprotein complex"/>
    <property type="evidence" value="ECO:0007669"/>
    <property type="project" value="UniProtKB-KW"/>
</dbReference>
<dbReference type="GO" id="GO:0045892">
    <property type="term" value="P:negative regulation of DNA-templated transcription"/>
    <property type="evidence" value="ECO:0000318"/>
    <property type="project" value="GO_Central"/>
</dbReference>
<evidence type="ECO:0000259" key="6">
    <source>
        <dbReference type="SMART" id="SM01382"/>
    </source>
</evidence>
<dbReference type="GO" id="GO:0005840">
    <property type="term" value="C:ribosome"/>
    <property type="evidence" value="ECO:0007669"/>
    <property type="project" value="UniProtKB-KW"/>
</dbReference>
<dbReference type="InterPro" id="IPR022671">
    <property type="entry name" value="Ribosomal_uL2_CS"/>
</dbReference>
<dbReference type="Gene3D" id="4.10.950.10">
    <property type="entry name" value="Ribosomal protein L2, domain 3"/>
    <property type="match status" value="1"/>
</dbReference>
<keyword evidence="8" id="KW-1185">Reference proteome</keyword>
<feature type="compositionally biased region" description="Polar residues" evidence="4">
    <location>
        <begin position="132"/>
        <end position="147"/>
    </location>
</feature>
<dbReference type="PROSITE" id="PS00467">
    <property type="entry name" value="RIBOSOMAL_L2"/>
    <property type="match status" value="1"/>
</dbReference>
<evidence type="ECO:0000259" key="5">
    <source>
        <dbReference type="SMART" id="SM01083"/>
    </source>
</evidence>
<comment type="similarity">
    <text evidence="1">Belongs to the universal ribosomal protein uL2 family.</text>
</comment>
<feature type="compositionally biased region" description="Basic and acidic residues" evidence="4">
    <location>
        <begin position="385"/>
        <end position="394"/>
    </location>
</feature>
<evidence type="ECO:0008006" key="9">
    <source>
        <dbReference type="Google" id="ProtNLM"/>
    </source>
</evidence>
<feature type="compositionally biased region" description="Basic and acidic residues" evidence="4">
    <location>
        <begin position="632"/>
        <end position="641"/>
    </location>
</feature>
<dbReference type="PaxDb" id="4081-Solyc08g075420.2.1"/>
<keyword evidence="3" id="KW-0687">Ribonucleoprotein</keyword>
<feature type="compositionally biased region" description="Basic and acidic residues" evidence="4">
    <location>
        <begin position="831"/>
        <end position="841"/>
    </location>
</feature>
<feature type="compositionally biased region" description="Low complexity" evidence="4">
    <location>
        <begin position="842"/>
        <end position="851"/>
    </location>
</feature>
<dbReference type="InterPro" id="IPR008991">
    <property type="entry name" value="Translation_prot_SH3-like_sf"/>
</dbReference>
<evidence type="ECO:0000256" key="2">
    <source>
        <dbReference type="ARBA" id="ARBA00022980"/>
    </source>
</evidence>
<name>A0A3Q7HQL5_SOLLC</name>
<reference evidence="7" key="1">
    <citation type="journal article" date="2012" name="Nature">
        <title>The tomato genome sequence provides insights into fleshy fruit evolution.</title>
        <authorList>
            <consortium name="Tomato Genome Consortium"/>
        </authorList>
    </citation>
    <scope>NUCLEOTIDE SEQUENCE [LARGE SCALE GENOMIC DNA]</scope>
    <source>
        <strain evidence="7">cv. Heinz 1706</strain>
    </source>
</reference>
<dbReference type="Pfam" id="PF03947">
    <property type="entry name" value="Ribosomal_L2_C"/>
    <property type="match status" value="1"/>
</dbReference>
<feature type="region of interest" description="Disordered" evidence="4">
    <location>
        <begin position="824"/>
        <end position="851"/>
    </location>
</feature>
<dbReference type="EnsemblPlants" id="Solyc08g075420.3.1">
    <property type="protein sequence ID" value="Solyc08g075420.3.1"/>
    <property type="gene ID" value="Solyc08g075420.3"/>
</dbReference>
<feature type="compositionally biased region" description="Basic residues" evidence="4">
    <location>
        <begin position="444"/>
        <end position="453"/>
    </location>
</feature>
<evidence type="ECO:0000256" key="4">
    <source>
        <dbReference type="SAM" id="MobiDB-lite"/>
    </source>
</evidence>
<dbReference type="STRING" id="4081.A0A3Q7HQL5"/>
<dbReference type="AlphaFoldDB" id="A0A3Q7HQL5"/>
<dbReference type="GO" id="GO:0005634">
    <property type="term" value="C:nucleus"/>
    <property type="evidence" value="ECO:0000318"/>
    <property type="project" value="GO_Central"/>
</dbReference>
<feature type="compositionally biased region" description="Basic residues" evidence="4">
    <location>
        <begin position="603"/>
        <end position="612"/>
    </location>
</feature>
<dbReference type="InterPro" id="IPR022669">
    <property type="entry name" value="Ribosomal_uL2_C"/>
</dbReference>
<dbReference type="FunFam" id="2.30.30.30:FF:000047">
    <property type="entry name" value="60S ribosomal protein L2, mitochondrial"/>
    <property type="match status" value="1"/>
</dbReference>
<dbReference type="InterPro" id="IPR014726">
    <property type="entry name" value="Ribosomal_uL2_dom3"/>
</dbReference>
<proteinExistence type="inferred from homology"/>
<evidence type="ECO:0000313" key="7">
    <source>
        <dbReference type="EnsemblPlants" id="Solyc08g075420.3.1"/>
    </source>
</evidence>
<reference evidence="7" key="2">
    <citation type="submission" date="2019-01" db="UniProtKB">
        <authorList>
            <consortium name="EnsemblPlants"/>
        </authorList>
    </citation>
    <scope>IDENTIFICATION</scope>
    <source>
        <strain evidence="7">cv. Heinz 1706</strain>
    </source>
</reference>
<dbReference type="SMART" id="SM01083">
    <property type="entry name" value="Cir_N"/>
    <property type="match status" value="1"/>
</dbReference>
<dbReference type="GO" id="GO:0003735">
    <property type="term" value="F:structural constituent of ribosome"/>
    <property type="evidence" value="ECO:0007669"/>
    <property type="project" value="InterPro"/>
</dbReference>